<dbReference type="Gene3D" id="3.40.50.300">
    <property type="entry name" value="P-loop containing nucleotide triphosphate hydrolases"/>
    <property type="match status" value="1"/>
</dbReference>
<gene>
    <name evidence="1" type="ORF">LXN57_11685</name>
</gene>
<keyword evidence="1" id="KW-0547">Nucleotide-binding</keyword>
<keyword evidence="1" id="KW-0067">ATP-binding</keyword>
<dbReference type="Pfam" id="PF13671">
    <property type="entry name" value="AAA_33"/>
    <property type="match status" value="1"/>
</dbReference>
<reference evidence="1 2" key="1">
    <citation type="submission" date="2022-06" db="EMBL/GenBank/DDBJ databases">
        <title>Actinoplanes abujensis sp. nov., isolated from Nigerian arid soil.</title>
        <authorList>
            <person name="Ding P."/>
        </authorList>
    </citation>
    <scope>NUCLEOTIDE SEQUENCE [LARGE SCALE GENOMIC DNA]</scope>
    <source>
        <strain evidence="2">TRM88002</strain>
    </source>
</reference>
<keyword evidence="2" id="KW-1185">Reference proteome</keyword>
<evidence type="ECO:0000313" key="1">
    <source>
        <dbReference type="EMBL" id="MCM4078226.1"/>
    </source>
</evidence>
<name>A0ABT0XWQ5_9ACTN</name>
<dbReference type="RefSeq" id="WP_251798071.1">
    <property type="nucleotide sequence ID" value="NZ_JAMQOL010000015.1"/>
</dbReference>
<organism evidence="1 2">
    <name type="scientific">Paractinoplanes hotanensis</name>
    <dbReference type="NCBI Taxonomy" id="2906497"/>
    <lineage>
        <taxon>Bacteria</taxon>
        <taxon>Bacillati</taxon>
        <taxon>Actinomycetota</taxon>
        <taxon>Actinomycetes</taxon>
        <taxon>Micromonosporales</taxon>
        <taxon>Micromonosporaceae</taxon>
        <taxon>Paractinoplanes</taxon>
    </lineage>
</organism>
<dbReference type="SUPFAM" id="SSF52540">
    <property type="entry name" value="P-loop containing nucleoside triphosphate hydrolases"/>
    <property type="match status" value="1"/>
</dbReference>
<proteinExistence type="predicted"/>
<dbReference type="EMBL" id="JAMQOL010000015">
    <property type="protein sequence ID" value="MCM4078226.1"/>
    <property type="molecule type" value="Genomic_DNA"/>
</dbReference>
<dbReference type="InterPro" id="IPR027417">
    <property type="entry name" value="P-loop_NTPase"/>
</dbReference>
<evidence type="ECO:0000313" key="2">
    <source>
        <dbReference type="Proteomes" id="UP001523216"/>
    </source>
</evidence>
<sequence length="171" mass="18528">MLDLVIVNGLPGSGKTTLATELAGALDAPLISKDAIKEAVADVISADAHQALGIASSEMMWTLAAAMSGEVVMESWWFKPRDLRFVEAGLGRCGATSVVEVWCDVPAQLAKTRYAARRRHWIHNDERQLDDGWPRWEKEAAPLGVCPVITVVTSGAIALDDLITRIKHARA</sequence>
<dbReference type="GO" id="GO:0005524">
    <property type="term" value="F:ATP binding"/>
    <property type="evidence" value="ECO:0007669"/>
    <property type="project" value="UniProtKB-KW"/>
</dbReference>
<accession>A0ABT0XWQ5</accession>
<comment type="caution">
    <text evidence="1">The sequence shown here is derived from an EMBL/GenBank/DDBJ whole genome shotgun (WGS) entry which is preliminary data.</text>
</comment>
<dbReference type="Proteomes" id="UP001523216">
    <property type="component" value="Unassembled WGS sequence"/>
</dbReference>
<protein>
    <submittedName>
        <fullName evidence="1">ATP-binding protein</fullName>
    </submittedName>
</protein>